<protein>
    <submittedName>
        <fullName evidence="1">Uncharacterized protein</fullName>
    </submittedName>
</protein>
<dbReference type="HOGENOM" id="CLU_1114646_0_0_4"/>
<dbReference type="Proteomes" id="UP000027604">
    <property type="component" value="Chromosome I"/>
</dbReference>
<dbReference type="STRING" id="1349767.GJA_2747"/>
<sequence length="249" mass="28148">MWHSGRYDASPHDYGVTAALFNGNDSTGTLLAWRGWSVSDRIAGRNEALQLADLPIYRPDGAIARQSRTIPPFREIDGRLGYYVGANYSYSEVIEVAGLHYDNRADPLAVKDGQYAWRTKFDHISLTAHPGGDWEWLWQAMRGNTYMGRNATGLDYQAWYALVSHPLWAGKLALRYDRFSTTEHDIWPSDPNGERGRALALAYSMALSHSVSLITELLAIQSERPARSLIGQLPRQTERSITTSLRWEF</sequence>
<dbReference type="EMBL" id="HG322949">
    <property type="protein sequence ID" value="CDG83378.1"/>
    <property type="molecule type" value="Genomic_DNA"/>
</dbReference>
<organism evidence="1 2">
    <name type="scientific">Janthinobacterium agaricidamnosum NBRC 102515 = DSM 9628</name>
    <dbReference type="NCBI Taxonomy" id="1349767"/>
    <lineage>
        <taxon>Bacteria</taxon>
        <taxon>Pseudomonadati</taxon>
        <taxon>Pseudomonadota</taxon>
        <taxon>Betaproteobacteria</taxon>
        <taxon>Burkholderiales</taxon>
        <taxon>Oxalobacteraceae</taxon>
        <taxon>Janthinobacterium</taxon>
    </lineage>
</organism>
<dbReference type="PATRIC" id="fig|1349767.4.peg.4474"/>
<accession>W0V7Q5</accession>
<reference evidence="1 2" key="1">
    <citation type="journal article" date="2015" name="Genome Announc.">
        <title>Genome Sequence of Mushroom Soft-Rot Pathogen Janthinobacterium agaricidamnosum.</title>
        <authorList>
            <person name="Graupner K."/>
            <person name="Lackner G."/>
            <person name="Hertweck C."/>
        </authorList>
    </citation>
    <scope>NUCLEOTIDE SEQUENCE [LARGE SCALE GENOMIC DNA]</scope>
    <source>
        <strain evidence="2">NBRC 102515 / DSM 9628</strain>
    </source>
</reference>
<evidence type="ECO:0000313" key="1">
    <source>
        <dbReference type="EMBL" id="CDG83378.1"/>
    </source>
</evidence>
<dbReference type="AlphaFoldDB" id="W0V7Q5"/>
<proteinExistence type="predicted"/>
<dbReference type="eggNOG" id="ENOG502Z9AD">
    <property type="taxonomic scope" value="Bacteria"/>
</dbReference>
<gene>
    <name evidence="1" type="ORF">GJA_2747</name>
</gene>
<keyword evidence="2" id="KW-1185">Reference proteome</keyword>
<name>W0V7Q5_9BURK</name>
<dbReference type="KEGG" id="jag:GJA_2747"/>
<evidence type="ECO:0000313" key="2">
    <source>
        <dbReference type="Proteomes" id="UP000027604"/>
    </source>
</evidence>